<dbReference type="STRING" id="1294273.roselon_02624"/>
<dbReference type="eggNOG" id="ENOG5033UIZ">
    <property type="taxonomic scope" value="Bacteria"/>
</dbReference>
<evidence type="ECO:0000313" key="1">
    <source>
        <dbReference type="EMBL" id="AHM04938.1"/>
    </source>
</evidence>
<protein>
    <submittedName>
        <fullName evidence="1">Uncharacterized protein</fullName>
    </submittedName>
</protein>
<name>W8RUN9_9RHOB</name>
<accession>W8RUN9</accession>
<keyword evidence="2" id="KW-1185">Reference proteome</keyword>
<dbReference type="EMBL" id="CP004372">
    <property type="protein sequence ID" value="AHM04938.1"/>
    <property type="molecule type" value="Genomic_DNA"/>
</dbReference>
<gene>
    <name evidence="1" type="ORF">roselon_02624</name>
</gene>
<organism evidence="1 2">
    <name type="scientific">Roseicyclus elongatus DSM 19469</name>
    <dbReference type="NCBI Taxonomy" id="1294273"/>
    <lineage>
        <taxon>Bacteria</taxon>
        <taxon>Pseudomonadati</taxon>
        <taxon>Pseudomonadota</taxon>
        <taxon>Alphaproteobacteria</taxon>
        <taxon>Rhodobacterales</taxon>
        <taxon>Roseobacteraceae</taxon>
        <taxon>Roseicyclus</taxon>
    </lineage>
</organism>
<dbReference type="Proteomes" id="UP000019593">
    <property type="component" value="Chromosome"/>
</dbReference>
<dbReference type="AlphaFoldDB" id="W8RUN9"/>
<evidence type="ECO:0000313" key="2">
    <source>
        <dbReference type="Proteomes" id="UP000019593"/>
    </source>
</evidence>
<sequence>MAALAGCVAVPQGPAGPETTASSARGTPTVTRDATDLTLAPFEEAPWPLFLTRLGLDDSRDYVVLAYLPPRVPFDMRGPDLARQSLVRLASNPVAVAMSPAWIGHLVVAWQCNGRRGVTSHTGDRRRRALRLLAQGWGLSAVLATYQDGGLVTEAGFPAPQDRAFATGGGAVLAAEVSPGACAAMRARLADFATSPRARRYGLLEDPWSGGGAGCLTFGAYLAEAAGLAALSRGAILREVPIPVDLVGLRAEPQGIIAYRPPGLSGQVPARPVSVLRLLREPWAGTVAEPAQVPDGEAVLAALVAPRVGVSGPRDWRFARVLPESDPLIARAAAQARGWAAGYPVRRISDPEGVSALVLER</sequence>
<dbReference type="KEGG" id="red:roselon_02624"/>
<proteinExistence type="predicted"/>
<reference evidence="1 2" key="1">
    <citation type="submission" date="2013-03" db="EMBL/GenBank/DDBJ databases">
        <authorList>
            <person name="Fiebig A."/>
            <person name="Goeker M."/>
            <person name="Klenk H.-P.P."/>
        </authorList>
    </citation>
    <scope>NUCLEOTIDE SEQUENCE [LARGE SCALE GENOMIC DNA]</scope>
    <source>
        <strain evidence="2">DSM 19469</strain>
    </source>
</reference>
<dbReference type="HOGENOM" id="CLU_775688_0_0_5"/>